<protein>
    <submittedName>
        <fullName evidence="2">Uncharacterized protein</fullName>
    </submittedName>
</protein>
<feature type="signal peptide" evidence="1">
    <location>
        <begin position="1"/>
        <end position="15"/>
    </location>
</feature>
<accession>A0A074VFE5</accession>
<sequence length="78" mass="8412">MRIKAFLVMVSTASAALIERQLGGGWWDANWTGPRGADGCPQFQHVAVLSVDGSHASDIDKWLSLKPSSNIPMMLQSA</sequence>
<dbReference type="Proteomes" id="UP000030672">
    <property type="component" value="Unassembled WGS sequence"/>
</dbReference>
<dbReference type="GeneID" id="63922373"/>
<proteinExistence type="predicted"/>
<evidence type="ECO:0000256" key="1">
    <source>
        <dbReference type="SAM" id="SignalP"/>
    </source>
</evidence>
<dbReference type="EMBL" id="KL584875">
    <property type="protein sequence ID" value="KEQ57699.1"/>
    <property type="molecule type" value="Genomic_DNA"/>
</dbReference>
<dbReference type="HOGENOM" id="CLU_2621619_0_0_1"/>
<name>A0A074VFE5_AURM1</name>
<feature type="chain" id="PRO_5013334374" evidence="1">
    <location>
        <begin position="16"/>
        <end position="78"/>
    </location>
</feature>
<reference evidence="2 3" key="1">
    <citation type="journal article" date="2014" name="BMC Genomics">
        <title>Genome sequencing of four Aureobasidium pullulans varieties: biotechnological potential, stress tolerance, and description of new species.</title>
        <authorList>
            <person name="Gostin Ar C."/>
            <person name="Ohm R.A."/>
            <person name="Kogej T."/>
            <person name="Sonjak S."/>
            <person name="Turk M."/>
            <person name="Zajc J."/>
            <person name="Zalar P."/>
            <person name="Grube M."/>
            <person name="Sun H."/>
            <person name="Han J."/>
            <person name="Sharma A."/>
            <person name="Chiniquy J."/>
            <person name="Ngan C.Y."/>
            <person name="Lipzen A."/>
            <person name="Barry K."/>
            <person name="Grigoriev I.V."/>
            <person name="Gunde-Cimerman N."/>
        </authorList>
    </citation>
    <scope>NUCLEOTIDE SEQUENCE [LARGE SCALE GENOMIC DNA]</scope>
    <source>
        <strain evidence="2 3">CBS 110374</strain>
    </source>
</reference>
<keyword evidence="3" id="KW-1185">Reference proteome</keyword>
<organism evidence="2 3">
    <name type="scientific">Aureobasidium melanogenum (strain CBS 110374)</name>
    <name type="common">Aureobasidium pullulans var. melanogenum</name>
    <dbReference type="NCBI Taxonomy" id="1043003"/>
    <lineage>
        <taxon>Eukaryota</taxon>
        <taxon>Fungi</taxon>
        <taxon>Dikarya</taxon>
        <taxon>Ascomycota</taxon>
        <taxon>Pezizomycotina</taxon>
        <taxon>Dothideomycetes</taxon>
        <taxon>Dothideomycetidae</taxon>
        <taxon>Dothideales</taxon>
        <taxon>Saccotheciaceae</taxon>
        <taxon>Aureobasidium</taxon>
    </lineage>
</organism>
<keyword evidence="1" id="KW-0732">Signal</keyword>
<gene>
    <name evidence="2" type="ORF">M437DRAFT_89241</name>
</gene>
<evidence type="ECO:0000313" key="3">
    <source>
        <dbReference type="Proteomes" id="UP000030672"/>
    </source>
</evidence>
<dbReference type="AlphaFoldDB" id="A0A074VFE5"/>
<dbReference type="RefSeq" id="XP_040874723.1">
    <property type="nucleotide sequence ID" value="XM_041029000.1"/>
</dbReference>
<evidence type="ECO:0000313" key="2">
    <source>
        <dbReference type="EMBL" id="KEQ57699.1"/>
    </source>
</evidence>